<proteinExistence type="predicted"/>
<dbReference type="InterPro" id="IPR036409">
    <property type="entry name" value="Aldolase_II/adducin_N_sf"/>
</dbReference>
<feature type="region of interest" description="Disordered" evidence="3">
    <location>
        <begin position="194"/>
        <end position="217"/>
    </location>
</feature>
<feature type="domain" description="Class II aldolase/adducin N-terminal" evidence="4">
    <location>
        <begin position="12"/>
        <end position="187"/>
    </location>
</feature>
<evidence type="ECO:0000313" key="6">
    <source>
        <dbReference type="Proteomes" id="UP000628840"/>
    </source>
</evidence>
<keyword evidence="2" id="KW-0456">Lyase</keyword>
<dbReference type="AlphaFoldDB" id="A0A830EYL9"/>
<keyword evidence="1" id="KW-0479">Metal-binding</keyword>
<dbReference type="Gene3D" id="3.40.225.10">
    <property type="entry name" value="Class II aldolase/adducin N-terminal domain"/>
    <property type="match status" value="1"/>
</dbReference>
<evidence type="ECO:0000256" key="3">
    <source>
        <dbReference type="SAM" id="MobiDB-lite"/>
    </source>
</evidence>
<dbReference type="PANTHER" id="PTHR22789:SF0">
    <property type="entry name" value="3-OXO-TETRONATE 4-PHOSPHATE DECARBOXYLASE-RELATED"/>
    <property type="match status" value="1"/>
</dbReference>
<dbReference type="GO" id="GO:0005829">
    <property type="term" value="C:cytosol"/>
    <property type="evidence" value="ECO:0007669"/>
    <property type="project" value="TreeGrafter"/>
</dbReference>
<dbReference type="PANTHER" id="PTHR22789">
    <property type="entry name" value="FUCULOSE PHOSPHATE ALDOLASE"/>
    <property type="match status" value="1"/>
</dbReference>
<evidence type="ECO:0000256" key="1">
    <source>
        <dbReference type="ARBA" id="ARBA00022723"/>
    </source>
</evidence>
<evidence type="ECO:0000256" key="2">
    <source>
        <dbReference type="ARBA" id="ARBA00023239"/>
    </source>
</evidence>
<dbReference type="GO" id="GO:0046872">
    <property type="term" value="F:metal ion binding"/>
    <property type="evidence" value="ECO:0007669"/>
    <property type="project" value="UniProtKB-KW"/>
</dbReference>
<sequence length="217" mass="23051">MTTTLPHADVREEIAEYGVELLEQGLTEGTGGNLSARVDDDHLAISPTGIPYGDVEPSSVSVVDFDGTVAEGGEPSSELAMHSQIYEERDDVGGVVHTHSPYATGFAVANEPIPASHYLVSYAGDRIPVADYETYGTPALGQRAVEALGDDYDACLLKNHGVIAVGDSLGRAFEVALMVEYCARVHHHASVVGEPTHLSESEMADAKAKIDDYGQHT</sequence>
<dbReference type="GO" id="GO:0019323">
    <property type="term" value="P:pentose catabolic process"/>
    <property type="evidence" value="ECO:0007669"/>
    <property type="project" value="TreeGrafter"/>
</dbReference>
<protein>
    <submittedName>
        <fullName evidence="5">Fuculose phosphate aldolase</fullName>
    </submittedName>
</protein>
<keyword evidence="6" id="KW-1185">Reference proteome</keyword>
<dbReference type="UniPathway" id="UPA00071"/>
<organism evidence="5 6">
    <name type="scientific">Halarchaeum grantii</name>
    <dbReference type="NCBI Taxonomy" id="1193105"/>
    <lineage>
        <taxon>Archaea</taxon>
        <taxon>Methanobacteriati</taxon>
        <taxon>Methanobacteriota</taxon>
        <taxon>Stenosarchaea group</taxon>
        <taxon>Halobacteria</taxon>
        <taxon>Halobacteriales</taxon>
        <taxon>Halobacteriaceae</taxon>
    </lineage>
</organism>
<dbReference type="RefSeq" id="WP_188884506.1">
    <property type="nucleotide sequence ID" value="NZ_BMPF01000008.1"/>
</dbReference>
<dbReference type="Proteomes" id="UP000628840">
    <property type="component" value="Unassembled WGS sequence"/>
</dbReference>
<reference evidence="5 6" key="1">
    <citation type="journal article" date="2019" name="Int. J. Syst. Evol. Microbiol.">
        <title>The Global Catalogue of Microorganisms (GCM) 10K type strain sequencing project: providing services to taxonomists for standard genome sequencing and annotation.</title>
        <authorList>
            <consortium name="The Broad Institute Genomics Platform"/>
            <consortium name="The Broad Institute Genome Sequencing Center for Infectious Disease"/>
            <person name="Wu L."/>
            <person name="Ma J."/>
        </authorList>
    </citation>
    <scope>NUCLEOTIDE SEQUENCE [LARGE SCALE GENOMIC DNA]</scope>
    <source>
        <strain evidence="5 6">JCM 19585</strain>
    </source>
</reference>
<dbReference type="OrthoDB" id="18709at2157"/>
<dbReference type="Pfam" id="PF00596">
    <property type="entry name" value="Aldolase_II"/>
    <property type="match status" value="1"/>
</dbReference>
<evidence type="ECO:0000259" key="4">
    <source>
        <dbReference type="SMART" id="SM01007"/>
    </source>
</evidence>
<dbReference type="InterPro" id="IPR050197">
    <property type="entry name" value="Aldolase_class_II_sugar_metab"/>
</dbReference>
<dbReference type="SMART" id="SM01007">
    <property type="entry name" value="Aldolase_II"/>
    <property type="match status" value="1"/>
</dbReference>
<gene>
    <name evidence="5" type="ORF">GCM10009037_30250</name>
</gene>
<name>A0A830EYL9_9EURY</name>
<comment type="caution">
    <text evidence="5">The sequence shown here is derived from an EMBL/GenBank/DDBJ whole genome shotgun (WGS) entry which is preliminary data.</text>
</comment>
<dbReference type="EMBL" id="BMPF01000008">
    <property type="protein sequence ID" value="GGL44807.1"/>
    <property type="molecule type" value="Genomic_DNA"/>
</dbReference>
<dbReference type="InterPro" id="IPR001303">
    <property type="entry name" value="Aldolase_II/adducin_N"/>
</dbReference>
<evidence type="ECO:0000313" key="5">
    <source>
        <dbReference type="EMBL" id="GGL44807.1"/>
    </source>
</evidence>
<dbReference type="SUPFAM" id="SSF53639">
    <property type="entry name" value="AraD/HMP-PK domain-like"/>
    <property type="match status" value="1"/>
</dbReference>
<accession>A0A830EYL9</accession>
<feature type="compositionally biased region" description="Basic and acidic residues" evidence="3">
    <location>
        <begin position="197"/>
        <end position="217"/>
    </location>
</feature>
<dbReference type="GO" id="GO:0016832">
    <property type="term" value="F:aldehyde-lyase activity"/>
    <property type="evidence" value="ECO:0007669"/>
    <property type="project" value="TreeGrafter"/>
</dbReference>